<dbReference type="RefSeq" id="WP_102331864.1">
    <property type="nucleotide sequence ID" value="NZ_CP058566.2"/>
</dbReference>
<comment type="caution">
    <text evidence="2">The sequence shown here is derived from an EMBL/GenBank/DDBJ whole genome shotgun (WGS) entry which is preliminary data.</text>
</comment>
<dbReference type="InterPro" id="IPR000572">
    <property type="entry name" value="OxRdtase_Mopterin-bd_dom"/>
</dbReference>
<dbReference type="CDD" id="cd00321">
    <property type="entry name" value="SO_family_Moco"/>
    <property type="match status" value="1"/>
</dbReference>
<dbReference type="Proteomes" id="UP000235653">
    <property type="component" value="Unassembled WGS sequence"/>
</dbReference>
<dbReference type="InterPro" id="IPR036374">
    <property type="entry name" value="OxRdtase_Mopterin-bd_sf"/>
</dbReference>
<protein>
    <submittedName>
        <fullName evidence="2">Oxidoreductase</fullName>
    </submittedName>
</protein>
<evidence type="ECO:0000313" key="3">
    <source>
        <dbReference type="Proteomes" id="UP000235653"/>
    </source>
</evidence>
<organism evidence="2 3">
    <name type="scientific">Dehalogenimonas etheniformans</name>
    <dbReference type="NCBI Taxonomy" id="1536648"/>
    <lineage>
        <taxon>Bacteria</taxon>
        <taxon>Bacillati</taxon>
        <taxon>Chloroflexota</taxon>
        <taxon>Dehalococcoidia</taxon>
        <taxon>Dehalococcoidales</taxon>
        <taxon>Dehalococcoidaceae</taxon>
        <taxon>Dehalogenimonas</taxon>
    </lineage>
</organism>
<evidence type="ECO:0000313" key="2">
    <source>
        <dbReference type="EMBL" id="PPD58457.1"/>
    </source>
</evidence>
<feature type="domain" description="Oxidoreductase molybdopterin-binding" evidence="1">
    <location>
        <begin position="54"/>
        <end position="198"/>
    </location>
</feature>
<name>A0A2P5P834_9CHLR</name>
<dbReference type="EMBL" id="JQAN02000007">
    <property type="protein sequence ID" value="PPD58457.1"/>
    <property type="molecule type" value="Genomic_DNA"/>
</dbReference>
<gene>
    <name evidence="2" type="ORF">JP09_004235</name>
</gene>
<dbReference type="PANTHER" id="PTHR43032:SF2">
    <property type="entry name" value="BLL0505 PROTEIN"/>
    <property type="match status" value="1"/>
</dbReference>
<dbReference type="Pfam" id="PF00174">
    <property type="entry name" value="Oxidored_molyb"/>
    <property type="match status" value="1"/>
</dbReference>
<proteinExistence type="predicted"/>
<dbReference type="OrthoDB" id="9778777at2"/>
<dbReference type="SUPFAM" id="SSF56524">
    <property type="entry name" value="Oxidoreductase molybdopterin-binding domain"/>
    <property type="match status" value="1"/>
</dbReference>
<dbReference type="AlphaFoldDB" id="A0A2P5P834"/>
<reference evidence="2 3" key="1">
    <citation type="journal article" date="2017" name="ISME J.">
        <title>Grape pomace compost harbors organohalide-respiring Dehalogenimonas species with novel reductive dehalogenase genes.</title>
        <authorList>
            <person name="Yang Y."/>
            <person name="Higgins S.A."/>
            <person name="Yan J."/>
            <person name="Simsir B."/>
            <person name="Chourey K."/>
            <person name="Iyer R."/>
            <person name="Hettich R.L."/>
            <person name="Baldwin B."/>
            <person name="Ogles D.M."/>
            <person name="Loffler F.E."/>
        </authorList>
    </citation>
    <scope>NUCLEOTIDE SEQUENCE [LARGE SCALE GENOMIC DNA]</scope>
    <source>
        <strain evidence="2 3">GP</strain>
    </source>
</reference>
<dbReference type="Gene3D" id="3.90.420.10">
    <property type="entry name" value="Oxidoreductase, molybdopterin-binding domain"/>
    <property type="match status" value="1"/>
</dbReference>
<dbReference type="PANTHER" id="PTHR43032">
    <property type="entry name" value="PROTEIN-METHIONINE-SULFOXIDE REDUCTASE"/>
    <property type="match status" value="1"/>
</dbReference>
<accession>A0A2P5P834</accession>
<evidence type="ECO:0000259" key="1">
    <source>
        <dbReference type="Pfam" id="PF00174"/>
    </source>
</evidence>
<keyword evidence="3" id="KW-1185">Reference proteome</keyword>
<sequence>MKRLCLITCLIVMSICISSCGPKEYLPGEATEFQGQKLTPLSGQNNNALKGTQYIDEKSYVLTVDGLVDHVLNLSYADLQSYPQVSRLMDLNCVEGWKFAAKWTGPSLVDILNDAGIQSEGKILIFHTSDVPSGYTSLDIDYVMSNNIIIALKDNDITLTPDRGFPFQVVAMSKFGYKWAKWVTRIEVSSDTSFRGYWESAGYPNSANVS</sequence>